<sequence length="93" mass="9630">MGSLLAATTHAPAMSAIMVFEVTRNYNVVLAAMPACVVASVLGSLLRERSVYAEALGLKEDGAPGRTSLFGAITGRHPRSAPAPGQGPEQPRL</sequence>
<keyword evidence="2" id="KW-0812">Transmembrane</keyword>
<evidence type="ECO:0000256" key="3">
    <source>
        <dbReference type="ARBA" id="ARBA00022989"/>
    </source>
</evidence>
<dbReference type="Pfam" id="PF00654">
    <property type="entry name" value="Voltage_CLC"/>
    <property type="match status" value="1"/>
</dbReference>
<evidence type="ECO:0000256" key="1">
    <source>
        <dbReference type="ARBA" id="ARBA00004141"/>
    </source>
</evidence>
<keyword evidence="3" id="KW-1133">Transmembrane helix</keyword>
<evidence type="ECO:0000256" key="2">
    <source>
        <dbReference type="ARBA" id="ARBA00022692"/>
    </source>
</evidence>
<gene>
    <name evidence="6" type="primary">clcB_6</name>
    <name evidence="6" type="ORF">GALL_473320</name>
</gene>
<keyword evidence="4" id="KW-0472">Membrane</keyword>
<dbReference type="AlphaFoldDB" id="A0A1J5PHW4"/>
<dbReference type="InterPro" id="IPR014743">
    <property type="entry name" value="Cl-channel_core"/>
</dbReference>
<protein>
    <submittedName>
        <fullName evidence="6">Voltage-gated ClC-type chloride channel ClcB</fullName>
    </submittedName>
</protein>
<name>A0A1J5PHW4_9ZZZZ</name>
<evidence type="ECO:0000313" key="6">
    <source>
        <dbReference type="EMBL" id="OIQ71054.1"/>
    </source>
</evidence>
<comment type="caution">
    <text evidence="6">The sequence shown here is derived from an EMBL/GenBank/DDBJ whole genome shotgun (WGS) entry which is preliminary data.</text>
</comment>
<dbReference type="SUPFAM" id="SSF81340">
    <property type="entry name" value="Clc chloride channel"/>
    <property type="match status" value="1"/>
</dbReference>
<dbReference type="Gene3D" id="1.10.3080.10">
    <property type="entry name" value="Clc chloride channel"/>
    <property type="match status" value="1"/>
</dbReference>
<evidence type="ECO:0000256" key="4">
    <source>
        <dbReference type="ARBA" id="ARBA00023136"/>
    </source>
</evidence>
<feature type="region of interest" description="Disordered" evidence="5">
    <location>
        <begin position="67"/>
        <end position="93"/>
    </location>
</feature>
<dbReference type="GO" id="GO:0016020">
    <property type="term" value="C:membrane"/>
    <property type="evidence" value="ECO:0007669"/>
    <property type="project" value="UniProtKB-SubCell"/>
</dbReference>
<dbReference type="GO" id="GO:0015108">
    <property type="term" value="F:chloride transmembrane transporter activity"/>
    <property type="evidence" value="ECO:0007669"/>
    <property type="project" value="InterPro"/>
</dbReference>
<organism evidence="6">
    <name type="scientific">mine drainage metagenome</name>
    <dbReference type="NCBI Taxonomy" id="410659"/>
    <lineage>
        <taxon>unclassified sequences</taxon>
        <taxon>metagenomes</taxon>
        <taxon>ecological metagenomes</taxon>
    </lineage>
</organism>
<reference evidence="6" key="1">
    <citation type="submission" date="2016-10" db="EMBL/GenBank/DDBJ databases">
        <title>Sequence of Gallionella enrichment culture.</title>
        <authorList>
            <person name="Poehlein A."/>
            <person name="Muehling M."/>
            <person name="Daniel R."/>
        </authorList>
    </citation>
    <scope>NUCLEOTIDE SEQUENCE</scope>
</reference>
<proteinExistence type="predicted"/>
<comment type="subcellular location">
    <subcellularLocation>
        <location evidence="1">Membrane</location>
        <topology evidence="1">Multi-pass membrane protein</topology>
    </subcellularLocation>
</comment>
<evidence type="ECO:0000256" key="5">
    <source>
        <dbReference type="SAM" id="MobiDB-lite"/>
    </source>
</evidence>
<dbReference type="InterPro" id="IPR001807">
    <property type="entry name" value="ClC"/>
</dbReference>
<accession>A0A1J5PHW4</accession>
<dbReference type="EMBL" id="MLJW01003901">
    <property type="protein sequence ID" value="OIQ71054.1"/>
    <property type="molecule type" value="Genomic_DNA"/>
</dbReference>